<feature type="transmembrane region" description="Helical" evidence="1">
    <location>
        <begin position="49"/>
        <end position="67"/>
    </location>
</feature>
<evidence type="ECO:0000313" key="3">
    <source>
        <dbReference type="Proteomes" id="UP001607302"/>
    </source>
</evidence>
<proteinExistence type="predicted"/>
<comment type="caution">
    <text evidence="2">The sequence shown here is derived from an EMBL/GenBank/DDBJ whole genome shotgun (WGS) entry which is preliminary data.</text>
</comment>
<keyword evidence="1" id="KW-0472">Membrane</keyword>
<evidence type="ECO:0000256" key="1">
    <source>
        <dbReference type="SAM" id="Phobius"/>
    </source>
</evidence>
<keyword evidence="1" id="KW-1133">Transmembrane helix</keyword>
<dbReference type="EMBL" id="JAUDFV010000149">
    <property type="protein sequence ID" value="KAL2719289.1"/>
    <property type="molecule type" value="Genomic_DNA"/>
</dbReference>
<sequence length="76" mass="8399">MANANKILQTGSLSLRKSDHQKRVINEEMEIGVLAIRDKLNANLTLVGGMYFAFCTVPNFISTMLVFTKNCMGTTS</sequence>
<keyword evidence="3" id="KW-1185">Reference proteome</keyword>
<name>A0ABD2AF95_VESSQ</name>
<accession>A0ABD2AF95</accession>
<dbReference type="Proteomes" id="UP001607302">
    <property type="component" value="Unassembled WGS sequence"/>
</dbReference>
<organism evidence="2 3">
    <name type="scientific">Vespula squamosa</name>
    <name type="common">Southern yellow jacket</name>
    <name type="synonym">Wasp</name>
    <dbReference type="NCBI Taxonomy" id="30214"/>
    <lineage>
        <taxon>Eukaryota</taxon>
        <taxon>Metazoa</taxon>
        <taxon>Ecdysozoa</taxon>
        <taxon>Arthropoda</taxon>
        <taxon>Hexapoda</taxon>
        <taxon>Insecta</taxon>
        <taxon>Pterygota</taxon>
        <taxon>Neoptera</taxon>
        <taxon>Endopterygota</taxon>
        <taxon>Hymenoptera</taxon>
        <taxon>Apocrita</taxon>
        <taxon>Aculeata</taxon>
        <taxon>Vespoidea</taxon>
        <taxon>Vespidae</taxon>
        <taxon>Vespinae</taxon>
        <taxon>Vespula</taxon>
    </lineage>
</organism>
<gene>
    <name evidence="2" type="ORF">V1478_010751</name>
</gene>
<dbReference type="AlphaFoldDB" id="A0ABD2AF95"/>
<evidence type="ECO:0000313" key="2">
    <source>
        <dbReference type="EMBL" id="KAL2719289.1"/>
    </source>
</evidence>
<keyword evidence="1" id="KW-0812">Transmembrane</keyword>
<reference evidence="2 3" key="1">
    <citation type="journal article" date="2024" name="Ann. Entomol. Soc. Am.">
        <title>Genomic analyses of the southern and eastern yellowjacket wasps (Hymenoptera: Vespidae) reveal evolutionary signatures of social life.</title>
        <authorList>
            <person name="Catto M.A."/>
            <person name="Caine P.B."/>
            <person name="Orr S.E."/>
            <person name="Hunt B.G."/>
            <person name="Goodisman M.A.D."/>
        </authorList>
    </citation>
    <scope>NUCLEOTIDE SEQUENCE [LARGE SCALE GENOMIC DNA]</scope>
    <source>
        <strain evidence="2">233</strain>
        <tissue evidence="2">Head and thorax</tissue>
    </source>
</reference>
<protein>
    <submittedName>
        <fullName evidence="2">Uncharacterized protein</fullName>
    </submittedName>
</protein>